<comment type="caution">
    <text evidence="2">The sequence shown here is derived from an EMBL/GenBank/DDBJ whole genome shotgun (WGS) entry which is preliminary data.</text>
</comment>
<feature type="region of interest" description="Disordered" evidence="1">
    <location>
        <begin position="1"/>
        <end position="26"/>
    </location>
</feature>
<organism evidence="2 3">
    <name type="scientific">Caerostris extrusa</name>
    <name type="common">Bark spider</name>
    <name type="synonym">Caerostris bankana</name>
    <dbReference type="NCBI Taxonomy" id="172846"/>
    <lineage>
        <taxon>Eukaryota</taxon>
        <taxon>Metazoa</taxon>
        <taxon>Ecdysozoa</taxon>
        <taxon>Arthropoda</taxon>
        <taxon>Chelicerata</taxon>
        <taxon>Arachnida</taxon>
        <taxon>Araneae</taxon>
        <taxon>Araneomorphae</taxon>
        <taxon>Entelegynae</taxon>
        <taxon>Araneoidea</taxon>
        <taxon>Araneidae</taxon>
        <taxon>Caerostris</taxon>
    </lineage>
</organism>
<accession>A0AAV4NEQ5</accession>
<feature type="compositionally biased region" description="Basic residues" evidence="1">
    <location>
        <begin position="1"/>
        <end position="11"/>
    </location>
</feature>
<gene>
    <name evidence="2" type="ORF">CEXT_341531</name>
</gene>
<evidence type="ECO:0000313" key="2">
    <source>
        <dbReference type="EMBL" id="GIX83128.1"/>
    </source>
</evidence>
<keyword evidence="3" id="KW-1185">Reference proteome</keyword>
<dbReference type="AlphaFoldDB" id="A0AAV4NEQ5"/>
<name>A0AAV4NEQ5_CAEEX</name>
<reference evidence="2 3" key="1">
    <citation type="submission" date="2021-06" db="EMBL/GenBank/DDBJ databases">
        <title>Caerostris extrusa draft genome.</title>
        <authorList>
            <person name="Kono N."/>
            <person name="Arakawa K."/>
        </authorList>
    </citation>
    <scope>NUCLEOTIDE SEQUENCE [LARGE SCALE GENOMIC DNA]</scope>
</reference>
<evidence type="ECO:0000313" key="3">
    <source>
        <dbReference type="Proteomes" id="UP001054945"/>
    </source>
</evidence>
<protein>
    <submittedName>
        <fullName evidence="2">Uncharacterized protein</fullName>
    </submittedName>
</protein>
<evidence type="ECO:0000256" key="1">
    <source>
        <dbReference type="SAM" id="MobiDB-lite"/>
    </source>
</evidence>
<dbReference type="Proteomes" id="UP001054945">
    <property type="component" value="Unassembled WGS sequence"/>
</dbReference>
<proteinExistence type="predicted"/>
<sequence length="91" mass="9833">MSTAMKRRRKEEKRCGDGGTERVIPAACGGSSSTSSVLELQVRVRSMDTSDVEPVNAAVSRGNRMFQSISSLVVLEGCALQDIGIFQRNNV</sequence>
<dbReference type="EMBL" id="BPLR01020833">
    <property type="protein sequence ID" value="GIX83128.1"/>
    <property type="molecule type" value="Genomic_DNA"/>
</dbReference>